<protein>
    <submittedName>
        <fullName evidence="6">Thiol-disulfide isomerase or thioredoxin</fullName>
    </submittedName>
</protein>
<evidence type="ECO:0000256" key="4">
    <source>
        <dbReference type="SAM" id="SignalP"/>
    </source>
</evidence>
<dbReference type="InterPro" id="IPR013766">
    <property type="entry name" value="Thioredoxin_domain"/>
</dbReference>
<dbReference type="GO" id="GO:0016491">
    <property type="term" value="F:oxidoreductase activity"/>
    <property type="evidence" value="ECO:0007669"/>
    <property type="project" value="InterPro"/>
</dbReference>
<keyword evidence="7" id="KW-1185">Reference proteome</keyword>
<comment type="subcellular location">
    <subcellularLocation>
        <location evidence="1">Cell envelope</location>
    </subcellularLocation>
</comment>
<name>A0A1H7TRZ8_9SPHI</name>
<dbReference type="Gene3D" id="3.40.30.10">
    <property type="entry name" value="Glutaredoxin"/>
    <property type="match status" value="1"/>
</dbReference>
<dbReference type="InterPro" id="IPR013740">
    <property type="entry name" value="Redoxin"/>
</dbReference>
<dbReference type="OrthoDB" id="9815205at2"/>
<keyword evidence="4" id="KW-0732">Signal</keyword>
<dbReference type="STRING" id="332977.SAMN05421740_11249"/>
<feature type="domain" description="Thioredoxin" evidence="5">
    <location>
        <begin position="4"/>
        <end position="162"/>
    </location>
</feature>
<dbReference type="InterPro" id="IPR050553">
    <property type="entry name" value="Thioredoxin_ResA/DsbE_sf"/>
</dbReference>
<dbReference type="SUPFAM" id="SSF52833">
    <property type="entry name" value="Thioredoxin-like"/>
    <property type="match status" value="1"/>
</dbReference>
<evidence type="ECO:0000256" key="3">
    <source>
        <dbReference type="ARBA" id="ARBA00023284"/>
    </source>
</evidence>
<keyword evidence="3" id="KW-0676">Redox-active center</keyword>
<dbReference type="InterPro" id="IPR017937">
    <property type="entry name" value="Thioredoxin_CS"/>
</dbReference>
<evidence type="ECO:0000256" key="1">
    <source>
        <dbReference type="ARBA" id="ARBA00004196"/>
    </source>
</evidence>
<dbReference type="PROSITE" id="PS51352">
    <property type="entry name" value="THIOREDOXIN_2"/>
    <property type="match status" value="1"/>
</dbReference>
<feature type="signal peptide" evidence="4">
    <location>
        <begin position="1"/>
        <end position="20"/>
    </location>
</feature>
<dbReference type="AlphaFoldDB" id="A0A1H7TRZ8"/>
<dbReference type="Pfam" id="PF08534">
    <property type="entry name" value="Redoxin"/>
    <property type="match status" value="1"/>
</dbReference>
<reference evidence="7" key="1">
    <citation type="submission" date="2016-10" db="EMBL/GenBank/DDBJ databases">
        <authorList>
            <person name="Varghese N."/>
            <person name="Submissions S."/>
        </authorList>
    </citation>
    <scope>NUCLEOTIDE SEQUENCE [LARGE SCALE GENOMIC DNA]</scope>
    <source>
        <strain evidence="7">Jip14</strain>
    </source>
</reference>
<keyword evidence="6" id="KW-0413">Isomerase</keyword>
<dbReference type="Proteomes" id="UP000198916">
    <property type="component" value="Unassembled WGS sequence"/>
</dbReference>
<keyword evidence="2" id="KW-0201">Cytochrome c-type biogenesis</keyword>
<sequence length="164" mass="18891">MKRAWIAMVVVVFSANLAVAQERVSLITLDGLEKRLFNGGDTTFVVNFWATWCAPCVAEMPHFEKLQQHYQSKPLRVLFVSLDARKYQDAVLNFVNAKGLKNEVLILDERDEQYFIPQISAEWSGAIPATLFVNTGKGVRIFKEQEFDYQQLERNYLSIVQQNQ</sequence>
<dbReference type="PANTHER" id="PTHR42852:SF13">
    <property type="entry name" value="PROTEIN DIPZ"/>
    <property type="match status" value="1"/>
</dbReference>
<dbReference type="GO" id="GO:0030313">
    <property type="term" value="C:cell envelope"/>
    <property type="evidence" value="ECO:0007669"/>
    <property type="project" value="UniProtKB-SubCell"/>
</dbReference>
<dbReference type="PROSITE" id="PS00194">
    <property type="entry name" value="THIOREDOXIN_1"/>
    <property type="match status" value="1"/>
</dbReference>
<gene>
    <name evidence="6" type="ORF">SAMN05421740_11249</name>
</gene>
<dbReference type="GO" id="GO:0016853">
    <property type="term" value="F:isomerase activity"/>
    <property type="evidence" value="ECO:0007669"/>
    <property type="project" value="UniProtKB-KW"/>
</dbReference>
<feature type="chain" id="PRO_5011451540" evidence="4">
    <location>
        <begin position="21"/>
        <end position="164"/>
    </location>
</feature>
<proteinExistence type="predicted"/>
<accession>A0A1H7TRZ8</accession>
<evidence type="ECO:0000259" key="5">
    <source>
        <dbReference type="PROSITE" id="PS51352"/>
    </source>
</evidence>
<dbReference type="CDD" id="cd02966">
    <property type="entry name" value="TlpA_like_family"/>
    <property type="match status" value="1"/>
</dbReference>
<dbReference type="InterPro" id="IPR036249">
    <property type="entry name" value="Thioredoxin-like_sf"/>
</dbReference>
<organism evidence="6 7">
    <name type="scientific">Parapedobacter koreensis</name>
    <dbReference type="NCBI Taxonomy" id="332977"/>
    <lineage>
        <taxon>Bacteria</taxon>
        <taxon>Pseudomonadati</taxon>
        <taxon>Bacteroidota</taxon>
        <taxon>Sphingobacteriia</taxon>
        <taxon>Sphingobacteriales</taxon>
        <taxon>Sphingobacteriaceae</taxon>
        <taxon>Parapedobacter</taxon>
    </lineage>
</organism>
<dbReference type="RefSeq" id="WP_090608860.1">
    <property type="nucleotide sequence ID" value="NZ_FNZR01000012.1"/>
</dbReference>
<evidence type="ECO:0000313" key="7">
    <source>
        <dbReference type="Proteomes" id="UP000198916"/>
    </source>
</evidence>
<dbReference type="EMBL" id="FNZR01000012">
    <property type="protein sequence ID" value="SEL87521.1"/>
    <property type="molecule type" value="Genomic_DNA"/>
</dbReference>
<evidence type="ECO:0000313" key="6">
    <source>
        <dbReference type="EMBL" id="SEL87521.1"/>
    </source>
</evidence>
<dbReference type="PANTHER" id="PTHR42852">
    <property type="entry name" value="THIOL:DISULFIDE INTERCHANGE PROTEIN DSBE"/>
    <property type="match status" value="1"/>
</dbReference>
<dbReference type="GO" id="GO:0017004">
    <property type="term" value="P:cytochrome complex assembly"/>
    <property type="evidence" value="ECO:0007669"/>
    <property type="project" value="UniProtKB-KW"/>
</dbReference>
<evidence type="ECO:0000256" key="2">
    <source>
        <dbReference type="ARBA" id="ARBA00022748"/>
    </source>
</evidence>